<evidence type="ECO:0000313" key="2">
    <source>
        <dbReference type="EMBL" id="GBP75346.1"/>
    </source>
</evidence>
<dbReference type="Proteomes" id="UP000299102">
    <property type="component" value="Unassembled WGS sequence"/>
</dbReference>
<dbReference type="EMBL" id="BGZK01001245">
    <property type="protein sequence ID" value="GBP75346.1"/>
    <property type="molecule type" value="Genomic_DNA"/>
</dbReference>
<proteinExistence type="predicted"/>
<comment type="caution">
    <text evidence="2">The sequence shown here is derived from an EMBL/GenBank/DDBJ whole genome shotgun (WGS) entry which is preliminary data.</text>
</comment>
<evidence type="ECO:0000313" key="3">
    <source>
        <dbReference type="Proteomes" id="UP000299102"/>
    </source>
</evidence>
<dbReference type="AlphaFoldDB" id="A0A4C1YGQ6"/>
<organism evidence="2 3">
    <name type="scientific">Eumeta variegata</name>
    <name type="common">Bagworm moth</name>
    <name type="synonym">Eumeta japonica</name>
    <dbReference type="NCBI Taxonomy" id="151549"/>
    <lineage>
        <taxon>Eukaryota</taxon>
        <taxon>Metazoa</taxon>
        <taxon>Ecdysozoa</taxon>
        <taxon>Arthropoda</taxon>
        <taxon>Hexapoda</taxon>
        <taxon>Insecta</taxon>
        <taxon>Pterygota</taxon>
        <taxon>Neoptera</taxon>
        <taxon>Endopterygota</taxon>
        <taxon>Lepidoptera</taxon>
        <taxon>Glossata</taxon>
        <taxon>Ditrysia</taxon>
        <taxon>Tineoidea</taxon>
        <taxon>Psychidae</taxon>
        <taxon>Oiketicinae</taxon>
        <taxon>Eumeta</taxon>
    </lineage>
</organism>
<gene>
    <name evidence="2" type="ORF">EVAR_51935_1</name>
</gene>
<sequence>MVTTMTVTNDDGDNDDGDNGDDGDNDDGDNDDDDNDDGDDDDDDNDDGDDDDGHNEDIVTTMAITASETDDFTCPSRQKIIYQFKLKARRPPFPIKQKLSQRGEVLIKFRTPRAVRYRQIRVLYACPPQSQAPVSRGALAKLHRLDSFIEYSFYFYVAPCSPEIRMLLKSPKRK</sequence>
<feature type="compositionally biased region" description="Acidic residues" evidence="1">
    <location>
        <begin position="10"/>
        <end position="54"/>
    </location>
</feature>
<keyword evidence="3" id="KW-1185">Reference proteome</keyword>
<evidence type="ECO:0000256" key="1">
    <source>
        <dbReference type="SAM" id="MobiDB-lite"/>
    </source>
</evidence>
<protein>
    <submittedName>
        <fullName evidence="2">Uncharacterized protein</fullName>
    </submittedName>
</protein>
<accession>A0A4C1YGQ6</accession>
<feature type="region of interest" description="Disordered" evidence="1">
    <location>
        <begin position="1"/>
        <end position="56"/>
    </location>
</feature>
<name>A0A4C1YGQ6_EUMVA</name>
<reference evidence="2 3" key="1">
    <citation type="journal article" date="2019" name="Commun. Biol.">
        <title>The bagworm genome reveals a unique fibroin gene that provides high tensile strength.</title>
        <authorList>
            <person name="Kono N."/>
            <person name="Nakamura H."/>
            <person name="Ohtoshi R."/>
            <person name="Tomita M."/>
            <person name="Numata K."/>
            <person name="Arakawa K."/>
        </authorList>
    </citation>
    <scope>NUCLEOTIDE SEQUENCE [LARGE SCALE GENOMIC DNA]</scope>
</reference>